<name>A0A848CR29_9FIRM</name>
<accession>A0A848CR29</accession>
<gene>
    <name evidence="1" type="ORF">HF855_10605</name>
</gene>
<evidence type="ECO:0000313" key="1">
    <source>
        <dbReference type="EMBL" id="NME57853.1"/>
    </source>
</evidence>
<protein>
    <submittedName>
        <fullName evidence="1">Uncharacterized protein</fullName>
    </submittedName>
</protein>
<comment type="caution">
    <text evidence="1">The sequence shown here is derived from an EMBL/GenBank/DDBJ whole genome shotgun (WGS) entry which is preliminary data.</text>
</comment>
<reference evidence="1 2" key="1">
    <citation type="submission" date="2020-04" db="EMBL/GenBank/DDBJ databases">
        <authorList>
            <person name="Hitch T.C.A."/>
            <person name="Wylensek D."/>
            <person name="Clavel T."/>
        </authorList>
    </citation>
    <scope>NUCLEOTIDE SEQUENCE [LARGE SCALE GENOMIC DNA]</scope>
    <source>
        <strain evidence="1 2">BSM-383-APC-5F</strain>
    </source>
</reference>
<sequence length="72" mass="8208">MLHVSDVVSEYSEVLDDILENKLDEKGNSFVSNLLYEKTGQRKAIQLKTFEKYYLPNIDLAIERAKGFAPGD</sequence>
<dbReference type="AlphaFoldDB" id="A0A848CR29"/>
<evidence type="ECO:0000313" key="2">
    <source>
        <dbReference type="Proteomes" id="UP000580130"/>
    </source>
</evidence>
<organism evidence="1 2">
    <name type="scientific">Dorea formicigenerans</name>
    <dbReference type="NCBI Taxonomy" id="39486"/>
    <lineage>
        <taxon>Bacteria</taxon>
        <taxon>Bacillati</taxon>
        <taxon>Bacillota</taxon>
        <taxon>Clostridia</taxon>
        <taxon>Lachnospirales</taxon>
        <taxon>Lachnospiraceae</taxon>
        <taxon>Dorea</taxon>
    </lineage>
</organism>
<dbReference type="EMBL" id="JABAFX010000027">
    <property type="protein sequence ID" value="NME57853.1"/>
    <property type="molecule type" value="Genomic_DNA"/>
</dbReference>
<proteinExistence type="predicted"/>
<dbReference type="Proteomes" id="UP000580130">
    <property type="component" value="Unassembled WGS sequence"/>
</dbReference>